<feature type="compositionally biased region" description="Gly residues" evidence="1">
    <location>
        <begin position="65"/>
        <end position="74"/>
    </location>
</feature>
<sequence length="74" mass="7689">MTTPKRLPEDGLKKTATSFDGLRQDRADNLAAGLFGSYTSVRCPRAALGPLTGTPAEPAARPRPAGGGRKPLPS</sequence>
<accession>A0ABZ1GZV2</accession>
<organism evidence="2 3">
    <name type="scientific">Streptomyces hirsutus</name>
    <dbReference type="NCBI Taxonomy" id="35620"/>
    <lineage>
        <taxon>Bacteria</taxon>
        <taxon>Bacillati</taxon>
        <taxon>Actinomycetota</taxon>
        <taxon>Actinomycetes</taxon>
        <taxon>Kitasatosporales</taxon>
        <taxon>Streptomycetaceae</taxon>
        <taxon>Streptomyces</taxon>
    </lineage>
</organism>
<dbReference type="Proteomes" id="UP001335325">
    <property type="component" value="Chromosome"/>
</dbReference>
<evidence type="ECO:0000256" key="1">
    <source>
        <dbReference type="SAM" id="MobiDB-lite"/>
    </source>
</evidence>
<dbReference type="GeneID" id="91548225"/>
<feature type="region of interest" description="Disordered" evidence="1">
    <location>
        <begin position="45"/>
        <end position="74"/>
    </location>
</feature>
<evidence type="ECO:0000313" key="2">
    <source>
        <dbReference type="EMBL" id="WSD10690.1"/>
    </source>
</evidence>
<protein>
    <submittedName>
        <fullName evidence="2">Uncharacterized protein</fullName>
    </submittedName>
</protein>
<dbReference type="RefSeq" id="WP_326756389.1">
    <property type="nucleotide sequence ID" value="NZ_CP109134.1"/>
</dbReference>
<proteinExistence type="predicted"/>
<name>A0ABZ1GZV2_9ACTN</name>
<reference evidence="2 3" key="1">
    <citation type="submission" date="2022-10" db="EMBL/GenBank/DDBJ databases">
        <title>The complete genomes of actinobacterial strains from the NBC collection.</title>
        <authorList>
            <person name="Joergensen T.S."/>
            <person name="Alvarez Arevalo M."/>
            <person name="Sterndorff E.B."/>
            <person name="Faurdal D."/>
            <person name="Vuksanovic O."/>
            <person name="Mourched A.-S."/>
            <person name="Charusanti P."/>
            <person name="Shaw S."/>
            <person name="Blin K."/>
            <person name="Weber T."/>
        </authorList>
    </citation>
    <scope>NUCLEOTIDE SEQUENCE [LARGE SCALE GENOMIC DNA]</scope>
    <source>
        <strain evidence="2 3">NBC 01753</strain>
    </source>
</reference>
<evidence type="ECO:0000313" key="3">
    <source>
        <dbReference type="Proteomes" id="UP001335325"/>
    </source>
</evidence>
<keyword evidence="3" id="KW-1185">Reference proteome</keyword>
<gene>
    <name evidence="2" type="ORF">OIE73_36650</name>
</gene>
<dbReference type="EMBL" id="CP109134">
    <property type="protein sequence ID" value="WSD10690.1"/>
    <property type="molecule type" value="Genomic_DNA"/>
</dbReference>